<dbReference type="GO" id="GO:0003899">
    <property type="term" value="F:DNA-directed RNA polymerase activity"/>
    <property type="evidence" value="ECO:0007669"/>
    <property type="project" value="InterPro"/>
</dbReference>
<dbReference type="Pfam" id="PF26466">
    <property type="entry name" value="DNA_primase_lrg_N"/>
    <property type="match status" value="1"/>
</dbReference>
<feature type="binding site" evidence="1">
    <location>
        <position position="278"/>
    </location>
    <ligand>
        <name>[4Fe-4S] cluster</name>
        <dbReference type="ChEBI" id="CHEBI:49883"/>
    </ligand>
</feature>
<keyword evidence="1" id="KW-0411">Iron-sulfur</keyword>
<organism evidence="2 3">
    <name type="scientific">Acidianus brierleyi</name>
    <dbReference type="NCBI Taxonomy" id="41673"/>
    <lineage>
        <taxon>Archaea</taxon>
        <taxon>Thermoproteota</taxon>
        <taxon>Thermoprotei</taxon>
        <taxon>Sulfolobales</taxon>
        <taxon>Sulfolobaceae</taxon>
        <taxon>Acidianus</taxon>
    </lineage>
</organism>
<proteinExistence type="inferred from homology"/>
<dbReference type="GO" id="GO:0046872">
    <property type="term" value="F:metal ion binding"/>
    <property type="evidence" value="ECO:0007669"/>
    <property type="project" value="UniProtKB-KW"/>
</dbReference>
<keyword evidence="1" id="KW-0004">4Fe-4S</keyword>
<keyword evidence="3" id="KW-1185">Reference proteome</keyword>
<dbReference type="AlphaFoldDB" id="A0A2U9IFJ9"/>
<protein>
    <recommendedName>
        <fullName evidence="1">DNA primase large subunit PriL</fullName>
    </recommendedName>
</protein>
<dbReference type="InterPro" id="IPR023642">
    <property type="entry name" value="DNA_primase_lsu_PriL"/>
</dbReference>
<evidence type="ECO:0000313" key="2">
    <source>
        <dbReference type="EMBL" id="AWR94818.1"/>
    </source>
</evidence>
<dbReference type="KEGG" id="abri:DFR85_09620"/>
<keyword evidence="1" id="KW-0408">Iron</keyword>
<evidence type="ECO:0000256" key="1">
    <source>
        <dbReference type="HAMAP-Rule" id="MF_00701"/>
    </source>
</evidence>
<dbReference type="CDD" id="cd06560">
    <property type="entry name" value="PriL"/>
    <property type="match status" value="1"/>
</dbReference>
<dbReference type="GO" id="GO:1990077">
    <property type="term" value="C:primosome complex"/>
    <property type="evidence" value="ECO:0007669"/>
    <property type="project" value="UniProtKB-KW"/>
</dbReference>
<name>A0A2U9IFJ9_9CREN</name>
<feature type="binding site" evidence="1">
    <location>
        <position position="291"/>
    </location>
    <ligand>
        <name>[4Fe-4S] cluster</name>
        <dbReference type="ChEBI" id="CHEBI:49883"/>
    </ligand>
</feature>
<dbReference type="GeneID" id="36832414"/>
<comment type="cofactor">
    <cofactor evidence="1">
        <name>[4Fe-4S] cluster</name>
        <dbReference type="ChEBI" id="CHEBI:49883"/>
    </cofactor>
    <text evidence="1">Binds 1 [4Fe-4S] cluster.</text>
</comment>
<comment type="similarity">
    <text evidence="1">Belongs to the eukaryotic-type primase large subunit family.</text>
</comment>
<dbReference type="EMBL" id="CP029289">
    <property type="protein sequence ID" value="AWR94818.1"/>
    <property type="molecule type" value="Genomic_DNA"/>
</dbReference>
<keyword evidence="1" id="KW-0479">Metal-binding</keyword>
<dbReference type="SUPFAM" id="SSF140914">
    <property type="entry name" value="PriB N-terminal domain-like"/>
    <property type="match status" value="1"/>
</dbReference>
<dbReference type="GO" id="GO:0006269">
    <property type="term" value="P:DNA replication, synthesis of primer"/>
    <property type="evidence" value="ECO:0007669"/>
    <property type="project" value="UniProtKB-UniRule"/>
</dbReference>
<keyword evidence="1" id="KW-0235">DNA replication</keyword>
<gene>
    <name evidence="1" type="primary">priL</name>
    <name evidence="2" type="ORF">DFR85_09620</name>
</gene>
<feature type="binding site" evidence="1">
    <location>
        <position position="215"/>
    </location>
    <ligand>
        <name>[4Fe-4S] cluster</name>
        <dbReference type="ChEBI" id="CHEBI:49883"/>
    </ligand>
</feature>
<feature type="binding site" evidence="1">
    <location>
        <position position="287"/>
    </location>
    <ligand>
        <name>[4Fe-4S] cluster</name>
        <dbReference type="ChEBI" id="CHEBI:49883"/>
    </ligand>
</feature>
<evidence type="ECO:0000313" key="3">
    <source>
        <dbReference type="Proteomes" id="UP000248044"/>
    </source>
</evidence>
<accession>A0A2U9IFJ9</accession>
<dbReference type="GO" id="GO:0051539">
    <property type="term" value="F:4 iron, 4 sulfur cluster binding"/>
    <property type="evidence" value="ECO:0007669"/>
    <property type="project" value="UniProtKB-UniRule"/>
</dbReference>
<sequence length="311" mass="36358">MSLISTDKYPFLKSFDEAIKDYGGIKFYDIIATNGQVLNDAKERIKKILEDSPVESFKRYRYSSLVFYTELLILAIMNDRRIIEKVLKREAENFSKEISEESEDQFKELLKRLKVPIEYKKISYHNGNRKIELSYAINFISYLTLIRNLTNSSLSLSQNILNKGYVYLDKNKVLEILKNTIYNKLYQNIKPISLSEIPETLKDLIIVKNGKTPPCIDGLIRKQNKTPEEIKILIVYKLDINTDLNSIITFLKENGVQEAENYINEILRKKEKYILYSCKQMKEKNLCISECGVKNPLQLYFGKLDDTKKNL</sequence>
<comment type="function">
    <text evidence="1">Regulatory subunit of DNA primase, an RNA polymerase that catalyzes the synthesis of short RNA molecules used as primers for DNA polymerase during DNA replication. Stabilizes and modulates the activity of the small subunit, increasing the rate of DNA synthesis, and conferring RNA synthesis capability. The DNA polymerase activity may enable DNA primase to also catalyze primer extension after primer synthesis. May also play a role in DNA repair.</text>
</comment>
<dbReference type="Proteomes" id="UP000248044">
    <property type="component" value="Chromosome"/>
</dbReference>
<dbReference type="RefSeq" id="WP_110270699.1">
    <property type="nucleotide sequence ID" value="NZ_CP029289.2"/>
</dbReference>
<reference evidence="2 3" key="1">
    <citation type="submission" date="2018-05" db="EMBL/GenBank/DDBJ databases">
        <title>Complete Genome Sequences of Extremely Thermoacidophilic, Metal-Mobilizing Type-Strain Members of the Archaeal Family Sulfolobaceae: Acidianus brierleyi DSM-1651T, Acidianus sulfidivorans DSM-18786T, Metallosphaera hakonensis DSM-7519T, and Metallosphaera prunae DSM-10039T.</title>
        <authorList>
            <person name="Counts J.A."/>
            <person name="Kelly R.M."/>
        </authorList>
    </citation>
    <scope>NUCLEOTIDE SEQUENCE [LARGE SCALE GENOMIC DNA]</scope>
    <source>
        <strain evidence="2 3">DSM 1651</strain>
    </source>
</reference>
<dbReference type="HAMAP" id="MF_00701">
    <property type="entry name" value="DNA_primase_lrg_arc"/>
    <property type="match status" value="1"/>
</dbReference>
<dbReference type="OrthoDB" id="46081at2157"/>
<keyword evidence="1" id="KW-0639">Primosome</keyword>
<comment type="subunit">
    <text evidence="1">Heterodimer of a small subunit (PriS) and a large subunit (PriL).</text>
</comment>